<keyword evidence="2" id="KW-0808">Transferase</keyword>
<dbReference type="CDD" id="cd00121">
    <property type="entry name" value="MATH"/>
    <property type="match status" value="2"/>
</dbReference>
<dbReference type="SUPFAM" id="SSF49599">
    <property type="entry name" value="TRAF domain-like"/>
    <property type="match status" value="2"/>
</dbReference>
<dbReference type="PANTHER" id="PTHR46162:SF2">
    <property type="entry name" value="ANKYRIN REPEAT-CONTAINING PROTEIN-RELATED"/>
    <property type="match status" value="1"/>
</dbReference>
<dbReference type="Pfam" id="PF22486">
    <property type="entry name" value="MATH_2"/>
    <property type="match status" value="2"/>
</dbReference>
<dbReference type="EMBL" id="CP136894">
    <property type="protein sequence ID" value="WOL06820.1"/>
    <property type="molecule type" value="Genomic_DNA"/>
</dbReference>
<reference evidence="2 3" key="1">
    <citation type="submission" date="2023-10" db="EMBL/GenBank/DDBJ databases">
        <title>Chromosome-scale genome assembly provides insights into flower coloration mechanisms of Canna indica.</title>
        <authorList>
            <person name="Li C."/>
        </authorList>
    </citation>
    <scope>NUCLEOTIDE SEQUENCE [LARGE SCALE GENOMIC DNA]</scope>
    <source>
        <tissue evidence="2">Flower</tissue>
    </source>
</reference>
<organism evidence="2 3">
    <name type="scientific">Canna indica</name>
    <name type="common">Indian-shot</name>
    <dbReference type="NCBI Taxonomy" id="4628"/>
    <lineage>
        <taxon>Eukaryota</taxon>
        <taxon>Viridiplantae</taxon>
        <taxon>Streptophyta</taxon>
        <taxon>Embryophyta</taxon>
        <taxon>Tracheophyta</taxon>
        <taxon>Spermatophyta</taxon>
        <taxon>Magnoliopsida</taxon>
        <taxon>Liliopsida</taxon>
        <taxon>Zingiberales</taxon>
        <taxon>Cannaceae</taxon>
        <taxon>Canna</taxon>
    </lineage>
</organism>
<dbReference type="InterPro" id="IPR008974">
    <property type="entry name" value="TRAF-like"/>
</dbReference>
<dbReference type="PANTHER" id="PTHR46162">
    <property type="entry name" value="TRAF-LIKE FAMILY PROTEIN"/>
    <property type="match status" value="1"/>
</dbReference>
<name>A0AAQ3KE21_9LILI</name>
<proteinExistence type="predicted"/>
<gene>
    <name evidence="2" type="ORF">Cni_G15554</name>
</gene>
<evidence type="ECO:0000313" key="2">
    <source>
        <dbReference type="EMBL" id="WOL06820.1"/>
    </source>
</evidence>
<feature type="domain" description="MATH" evidence="1">
    <location>
        <begin position="183"/>
        <end position="307"/>
    </location>
</feature>
<feature type="domain" description="MATH" evidence="1">
    <location>
        <begin position="32"/>
        <end position="158"/>
    </location>
</feature>
<dbReference type="InterPro" id="IPR002083">
    <property type="entry name" value="MATH/TRAF_dom"/>
</dbReference>
<dbReference type="Gene3D" id="2.60.210.10">
    <property type="entry name" value="Apoptosis, Tumor Necrosis Factor Receptor Associated Protein 2, Chain A"/>
    <property type="match status" value="2"/>
</dbReference>
<sequence length="316" mass="35761">MAKVPQSLSGSASPRYVLNLKEGGRKKEGEATNPFKWMIESFCILQDQGAVTHISGNFNACGFTWRLQLEPNSSEEDGEKSVSLCLFHVETSSNSVVKAIYKLLIYDQLLGQHVEKEGEDYFHNTSRYGLCCKVPLKKFNNPKSGLLVNDRCIFGVEVQEAFACKLESEGVVECLSMQKEITPTIYTWMIKDFSKLNSKMVSESFTAGNYKWRMELFPNVDSYKNFLAIFLELENPAALSSKTRVYAEFSICLMNPIDCNHKKLTARNQFSSDNRDWGWSKFLRWEDVQDPSKGFLRNDTCIIQASVAILGAVVIA</sequence>
<accession>A0AAQ3KE21</accession>
<dbReference type="Proteomes" id="UP001327560">
    <property type="component" value="Chromosome 5"/>
</dbReference>
<protein>
    <submittedName>
        <fullName evidence="2">Inactive serine/threonine-protein kinase fnkC isoform X1</fullName>
    </submittedName>
</protein>
<keyword evidence="3" id="KW-1185">Reference proteome</keyword>
<dbReference type="GO" id="GO:0016301">
    <property type="term" value="F:kinase activity"/>
    <property type="evidence" value="ECO:0007669"/>
    <property type="project" value="UniProtKB-KW"/>
</dbReference>
<evidence type="ECO:0000313" key="3">
    <source>
        <dbReference type="Proteomes" id="UP001327560"/>
    </source>
</evidence>
<evidence type="ECO:0000259" key="1">
    <source>
        <dbReference type="PROSITE" id="PS50144"/>
    </source>
</evidence>
<keyword evidence="2" id="KW-0418">Kinase</keyword>
<dbReference type="AlphaFoldDB" id="A0AAQ3KE21"/>
<dbReference type="SMART" id="SM00061">
    <property type="entry name" value="MATH"/>
    <property type="match status" value="1"/>
</dbReference>
<dbReference type="PROSITE" id="PS50144">
    <property type="entry name" value="MATH"/>
    <property type="match status" value="2"/>
</dbReference>